<keyword evidence="6 15" id="KW-0698">rRNA processing</keyword>
<dbReference type="SMART" id="SM00358">
    <property type="entry name" value="DSRM"/>
    <property type="match status" value="1"/>
</dbReference>
<gene>
    <name evidence="15" type="primary">rnc</name>
    <name evidence="18" type="ORF">EDD28_2541</name>
</gene>
<dbReference type="GO" id="GO:0042802">
    <property type="term" value="F:identical protein binding"/>
    <property type="evidence" value="ECO:0007669"/>
    <property type="project" value="UniProtKB-ARBA"/>
</dbReference>
<keyword evidence="13 15" id="KW-0460">Magnesium</keyword>
<evidence type="ECO:0000259" key="16">
    <source>
        <dbReference type="PROSITE" id="PS50137"/>
    </source>
</evidence>
<evidence type="ECO:0000256" key="14">
    <source>
        <dbReference type="ARBA" id="ARBA00022884"/>
    </source>
</evidence>
<evidence type="ECO:0000256" key="1">
    <source>
        <dbReference type="ARBA" id="ARBA00000109"/>
    </source>
</evidence>
<evidence type="ECO:0000256" key="9">
    <source>
        <dbReference type="ARBA" id="ARBA00022722"/>
    </source>
</evidence>
<dbReference type="GO" id="GO:0004525">
    <property type="term" value="F:ribonuclease III activity"/>
    <property type="evidence" value="ECO:0007669"/>
    <property type="project" value="UniProtKB-UniRule"/>
</dbReference>
<dbReference type="SUPFAM" id="SSF69065">
    <property type="entry name" value="RNase III domain-like"/>
    <property type="match status" value="1"/>
</dbReference>
<protein>
    <recommendedName>
        <fullName evidence="15">Ribonuclease 3</fullName>
        <ecNumber evidence="15">3.1.26.3</ecNumber>
    </recommendedName>
    <alternativeName>
        <fullName evidence="15">Ribonuclease III</fullName>
        <shortName evidence="15">RNase III</shortName>
    </alternativeName>
</protein>
<dbReference type="PROSITE" id="PS50142">
    <property type="entry name" value="RNASE_3_2"/>
    <property type="match status" value="1"/>
</dbReference>
<dbReference type="GO" id="GO:0008033">
    <property type="term" value="P:tRNA processing"/>
    <property type="evidence" value="ECO:0007669"/>
    <property type="project" value="UniProtKB-KW"/>
</dbReference>
<reference evidence="18 19" key="1">
    <citation type="submission" date="2018-11" db="EMBL/GenBank/DDBJ databases">
        <title>Sequencing the genomes of 1000 actinobacteria strains.</title>
        <authorList>
            <person name="Klenk H.-P."/>
        </authorList>
    </citation>
    <scope>NUCLEOTIDE SEQUENCE [LARGE SCALE GENOMIC DNA]</scope>
    <source>
        <strain evidence="18 19">DSM 13521</strain>
    </source>
</reference>
<dbReference type="EMBL" id="RKHQ01000002">
    <property type="protein sequence ID" value="ROR93134.1"/>
    <property type="molecule type" value="Genomic_DNA"/>
</dbReference>
<dbReference type="CDD" id="cd00593">
    <property type="entry name" value="RIBOc"/>
    <property type="match status" value="1"/>
</dbReference>
<feature type="domain" description="RNase III" evidence="17">
    <location>
        <begin position="16"/>
        <end position="142"/>
    </location>
</feature>
<dbReference type="CDD" id="cd10845">
    <property type="entry name" value="DSRM_RNAse_III_family"/>
    <property type="match status" value="1"/>
</dbReference>
<dbReference type="GO" id="GO:0005737">
    <property type="term" value="C:cytoplasm"/>
    <property type="evidence" value="ECO:0007669"/>
    <property type="project" value="UniProtKB-SubCell"/>
</dbReference>
<evidence type="ECO:0000256" key="12">
    <source>
        <dbReference type="ARBA" id="ARBA00022801"/>
    </source>
</evidence>
<keyword evidence="15" id="KW-0699">rRNA-binding</keyword>
<dbReference type="PROSITE" id="PS00517">
    <property type="entry name" value="RNASE_3_1"/>
    <property type="match status" value="1"/>
</dbReference>
<dbReference type="EC" id="3.1.26.3" evidence="15"/>
<dbReference type="InterPro" id="IPR000999">
    <property type="entry name" value="RNase_III_dom"/>
</dbReference>
<evidence type="ECO:0000256" key="10">
    <source>
        <dbReference type="ARBA" id="ARBA00022723"/>
    </source>
</evidence>
<keyword evidence="5 15" id="KW-0963">Cytoplasm</keyword>
<evidence type="ECO:0000256" key="2">
    <source>
        <dbReference type="ARBA" id="ARBA00004496"/>
    </source>
</evidence>
<evidence type="ECO:0000256" key="5">
    <source>
        <dbReference type="ARBA" id="ARBA00022490"/>
    </source>
</evidence>
<dbReference type="GO" id="GO:0006364">
    <property type="term" value="P:rRNA processing"/>
    <property type="evidence" value="ECO:0007669"/>
    <property type="project" value="UniProtKB-UniRule"/>
</dbReference>
<dbReference type="Gene3D" id="1.10.1520.10">
    <property type="entry name" value="Ribonuclease III domain"/>
    <property type="match status" value="1"/>
</dbReference>
<dbReference type="GO" id="GO:0010468">
    <property type="term" value="P:regulation of gene expression"/>
    <property type="evidence" value="ECO:0007669"/>
    <property type="project" value="TreeGrafter"/>
</dbReference>
<comment type="subcellular location">
    <subcellularLocation>
        <location evidence="2 15">Cytoplasm</location>
    </subcellularLocation>
</comment>
<comment type="catalytic activity">
    <reaction evidence="1 15">
        <text>Endonucleolytic cleavage to 5'-phosphomonoester.</text>
        <dbReference type="EC" id="3.1.26.3"/>
    </reaction>
</comment>
<dbReference type="GO" id="GO:0003725">
    <property type="term" value="F:double-stranded RNA binding"/>
    <property type="evidence" value="ECO:0007669"/>
    <property type="project" value="TreeGrafter"/>
</dbReference>
<name>A0A3N2D0Y0_9MICO</name>
<dbReference type="PROSITE" id="PS50137">
    <property type="entry name" value="DS_RBD"/>
    <property type="match status" value="1"/>
</dbReference>
<dbReference type="Proteomes" id="UP000275356">
    <property type="component" value="Unassembled WGS sequence"/>
</dbReference>
<keyword evidence="10 15" id="KW-0479">Metal-binding</keyword>
<evidence type="ECO:0000259" key="17">
    <source>
        <dbReference type="PROSITE" id="PS50142"/>
    </source>
</evidence>
<dbReference type="OrthoDB" id="9805026at2"/>
<dbReference type="Gene3D" id="3.30.160.20">
    <property type="match status" value="1"/>
</dbReference>
<sequence length="240" mass="24933">MPKDVLEASPMPPVGLGPLLSALGEDLDPELAVLALTHRSFAHEAGGVPTNERLEFLGDSVLGVIVTEYLFITYPDVSEGDLAKRRSACVSQRALARVARELGIGSFLLLGRGEANSGGSEKDSILSDTLEALIGATFLSVGLDRTRVMVLRLLASTLAGAATAGAGLDWKTSLQERSAELGLGVPSYEVRSTGPDHARVFTAQVLIGGDVLGEGTGTAKKYAEQQAAEQAFAALVGSDA</sequence>
<comment type="cofactor">
    <cofactor evidence="15">
        <name>Mg(2+)</name>
        <dbReference type="ChEBI" id="CHEBI:18420"/>
    </cofactor>
</comment>
<evidence type="ECO:0000256" key="4">
    <source>
        <dbReference type="ARBA" id="ARBA00011738"/>
    </source>
</evidence>
<evidence type="ECO:0000256" key="13">
    <source>
        <dbReference type="ARBA" id="ARBA00022842"/>
    </source>
</evidence>
<evidence type="ECO:0000256" key="3">
    <source>
        <dbReference type="ARBA" id="ARBA00010183"/>
    </source>
</evidence>
<feature type="binding site" evidence="15">
    <location>
        <position position="131"/>
    </location>
    <ligand>
        <name>Mg(2+)</name>
        <dbReference type="ChEBI" id="CHEBI:18420"/>
    </ligand>
</feature>
<dbReference type="FunFam" id="1.10.1520.10:FF:000001">
    <property type="entry name" value="Ribonuclease 3"/>
    <property type="match status" value="1"/>
</dbReference>
<dbReference type="AlphaFoldDB" id="A0A3N2D0Y0"/>
<proteinExistence type="inferred from homology"/>
<dbReference type="FunFam" id="3.30.160.20:FF:000003">
    <property type="entry name" value="Ribonuclease 3"/>
    <property type="match status" value="1"/>
</dbReference>
<feature type="active site" evidence="15">
    <location>
        <position position="131"/>
    </location>
</feature>
<evidence type="ECO:0000256" key="8">
    <source>
        <dbReference type="ARBA" id="ARBA00022694"/>
    </source>
</evidence>
<dbReference type="PANTHER" id="PTHR11207:SF0">
    <property type="entry name" value="RIBONUCLEASE 3"/>
    <property type="match status" value="1"/>
</dbReference>
<keyword evidence="7 15" id="KW-0507">mRNA processing</keyword>
<dbReference type="InterPro" id="IPR011907">
    <property type="entry name" value="RNase_III"/>
</dbReference>
<feature type="binding site" evidence="15">
    <location>
        <position position="128"/>
    </location>
    <ligand>
        <name>Mg(2+)</name>
        <dbReference type="ChEBI" id="CHEBI:18420"/>
    </ligand>
</feature>
<evidence type="ECO:0000313" key="18">
    <source>
        <dbReference type="EMBL" id="ROR93134.1"/>
    </source>
</evidence>
<dbReference type="SUPFAM" id="SSF54768">
    <property type="entry name" value="dsRNA-binding domain-like"/>
    <property type="match status" value="1"/>
</dbReference>
<comment type="similarity">
    <text evidence="3">Belongs to the ribonuclease III family.</text>
</comment>
<keyword evidence="8 15" id="KW-0819">tRNA processing</keyword>
<dbReference type="GO" id="GO:0046872">
    <property type="term" value="F:metal ion binding"/>
    <property type="evidence" value="ECO:0007669"/>
    <property type="project" value="UniProtKB-KW"/>
</dbReference>
<feature type="domain" description="DRBM" evidence="16">
    <location>
        <begin position="169"/>
        <end position="237"/>
    </location>
</feature>
<dbReference type="NCBIfam" id="TIGR02191">
    <property type="entry name" value="RNaseIII"/>
    <property type="match status" value="1"/>
</dbReference>
<dbReference type="GO" id="GO:0019843">
    <property type="term" value="F:rRNA binding"/>
    <property type="evidence" value="ECO:0007669"/>
    <property type="project" value="UniProtKB-KW"/>
</dbReference>
<comment type="caution">
    <text evidence="18">The sequence shown here is derived from an EMBL/GenBank/DDBJ whole genome shotgun (WGS) entry which is preliminary data.</text>
</comment>
<keyword evidence="14 15" id="KW-0694">RNA-binding</keyword>
<evidence type="ECO:0000256" key="15">
    <source>
        <dbReference type="HAMAP-Rule" id="MF_00104"/>
    </source>
</evidence>
<dbReference type="Pfam" id="PF14622">
    <property type="entry name" value="Ribonucleas_3_3"/>
    <property type="match status" value="1"/>
</dbReference>
<comment type="subunit">
    <text evidence="4 15">Homodimer.</text>
</comment>
<dbReference type="GO" id="GO:0006397">
    <property type="term" value="P:mRNA processing"/>
    <property type="evidence" value="ECO:0007669"/>
    <property type="project" value="UniProtKB-UniRule"/>
</dbReference>
<feature type="binding site" evidence="15">
    <location>
        <position position="55"/>
    </location>
    <ligand>
        <name>Mg(2+)</name>
        <dbReference type="ChEBI" id="CHEBI:18420"/>
    </ligand>
</feature>
<keyword evidence="12 15" id="KW-0378">Hydrolase</keyword>
<evidence type="ECO:0000256" key="11">
    <source>
        <dbReference type="ARBA" id="ARBA00022759"/>
    </source>
</evidence>
<dbReference type="HAMAP" id="MF_00104">
    <property type="entry name" value="RNase_III"/>
    <property type="match status" value="1"/>
</dbReference>
<evidence type="ECO:0000256" key="6">
    <source>
        <dbReference type="ARBA" id="ARBA00022552"/>
    </source>
</evidence>
<accession>A0A3N2D0Y0</accession>
<dbReference type="RefSeq" id="WP_123740137.1">
    <property type="nucleotide sequence ID" value="NZ_CALFQU010000037.1"/>
</dbReference>
<keyword evidence="11 15" id="KW-0255">Endonuclease</keyword>
<dbReference type="PANTHER" id="PTHR11207">
    <property type="entry name" value="RIBONUCLEASE III"/>
    <property type="match status" value="1"/>
</dbReference>
<evidence type="ECO:0000313" key="19">
    <source>
        <dbReference type="Proteomes" id="UP000275356"/>
    </source>
</evidence>
<comment type="function">
    <text evidence="15">Digests double-stranded RNA. Involved in the processing of primary rRNA transcript to yield the immediate precursors to the large and small rRNAs (23S and 16S). Processes some mRNAs, and tRNAs when they are encoded in the rRNA operon. Processes pre-crRNA and tracrRNA of type II CRISPR loci if present in the organism.</text>
</comment>
<dbReference type="InterPro" id="IPR036389">
    <property type="entry name" value="RNase_III_sf"/>
</dbReference>
<organism evidence="18 19">
    <name type="scientific">Salana multivorans</name>
    <dbReference type="NCBI Taxonomy" id="120377"/>
    <lineage>
        <taxon>Bacteria</taxon>
        <taxon>Bacillati</taxon>
        <taxon>Actinomycetota</taxon>
        <taxon>Actinomycetes</taxon>
        <taxon>Micrococcales</taxon>
        <taxon>Beutenbergiaceae</taxon>
        <taxon>Salana</taxon>
    </lineage>
</organism>
<dbReference type="Pfam" id="PF00035">
    <property type="entry name" value="dsrm"/>
    <property type="match status" value="1"/>
</dbReference>
<evidence type="ECO:0000256" key="7">
    <source>
        <dbReference type="ARBA" id="ARBA00022664"/>
    </source>
</evidence>
<feature type="active site" evidence="15">
    <location>
        <position position="59"/>
    </location>
</feature>
<dbReference type="SMART" id="SM00535">
    <property type="entry name" value="RIBOc"/>
    <property type="match status" value="1"/>
</dbReference>
<keyword evidence="19" id="KW-1185">Reference proteome</keyword>
<dbReference type="InterPro" id="IPR014720">
    <property type="entry name" value="dsRBD_dom"/>
</dbReference>
<keyword evidence="9 15" id="KW-0540">Nuclease</keyword>